<comment type="caution">
    <text evidence="1">The sequence shown here is derived from an EMBL/GenBank/DDBJ whole genome shotgun (WGS) entry which is preliminary data.</text>
</comment>
<dbReference type="PhylomeDB" id="A0A0A2L165"/>
<dbReference type="HOGENOM" id="CLU_2250974_0_0_1"/>
<dbReference type="AlphaFoldDB" id="A0A0A2L165"/>
<keyword evidence="2" id="KW-1185">Reference proteome</keyword>
<organism evidence="1 2">
    <name type="scientific">Penicillium italicum</name>
    <name type="common">Blue mold</name>
    <dbReference type="NCBI Taxonomy" id="40296"/>
    <lineage>
        <taxon>Eukaryota</taxon>
        <taxon>Fungi</taxon>
        <taxon>Dikarya</taxon>
        <taxon>Ascomycota</taxon>
        <taxon>Pezizomycotina</taxon>
        <taxon>Eurotiomycetes</taxon>
        <taxon>Eurotiomycetidae</taxon>
        <taxon>Eurotiales</taxon>
        <taxon>Aspergillaceae</taxon>
        <taxon>Penicillium</taxon>
    </lineage>
</organism>
<dbReference type="STRING" id="40296.A0A0A2L165"/>
<gene>
    <name evidence="1" type="ORF">PITC_039650</name>
</gene>
<dbReference type="OrthoDB" id="3000060at2759"/>
<dbReference type="EMBL" id="JQGA01000780">
    <property type="protein sequence ID" value="KGO73754.1"/>
    <property type="molecule type" value="Genomic_DNA"/>
</dbReference>
<accession>A0A0A2L165</accession>
<dbReference type="Proteomes" id="UP000030104">
    <property type="component" value="Unassembled WGS sequence"/>
</dbReference>
<name>A0A0A2L165_PENIT</name>
<evidence type="ECO:0000313" key="2">
    <source>
        <dbReference type="Proteomes" id="UP000030104"/>
    </source>
</evidence>
<evidence type="ECO:0000313" key="1">
    <source>
        <dbReference type="EMBL" id="KGO73754.1"/>
    </source>
</evidence>
<proteinExistence type="predicted"/>
<protein>
    <submittedName>
        <fullName evidence="1">Uncharacterized protein</fullName>
    </submittedName>
</protein>
<reference evidence="1 2" key="1">
    <citation type="journal article" date="2015" name="Mol. Plant Microbe Interact.">
        <title>Genome, transcriptome, and functional analyses of Penicillium expansum provide new insights into secondary metabolism and pathogenicity.</title>
        <authorList>
            <person name="Ballester A.R."/>
            <person name="Marcet-Houben M."/>
            <person name="Levin E."/>
            <person name="Sela N."/>
            <person name="Selma-Lazaro C."/>
            <person name="Carmona L."/>
            <person name="Wisniewski M."/>
            <person name="Droby S."/>
            <person name="Gonzalez-Candelas L."/>
            <person name="Gabaldon T."/>
        </authorList>
    </citation>
    <scope>NUCLEOTIDE SEQUENCE [LARGE SCALE GENOMIC DNA]</scope>
    <source>
        <strain evidence="1 2">PHI-1</strain>
    </source>
</reference>
<sequence>MVKYEDPSILVMKYHEYLYGDSKGDHLAVLDGQRLPQILGAIDIRVVPQQDLLEGYLNTLQEQAAEECPHPLRCPAVSFCFAFLTHQVLIRMRTHVDKGKVTEH</sequence>